<feature type="non-terminal residue" evidence="1">
    <location>
        <position position="1"/>
    </location>
</feature>
<proteinExistence type="predicted"/>
<sequence length="71" mass="8160">DKRVEVKLLGGHRYSIMAAQEDSIYYGSNWKRKIYRAVFKAPDAIETYYLRDMIKGENLHQGGMCSLVCDG</sequence>
<comment type="caution">
    <text evidence="1">The sequence shown here is derived from an EMBL/GenBank/DDBJ whole genome shotgun (WGS) entry which is preliminary data.</text>
</comment>
<dbReference type="EMBL" id="BTSX01000063">
    <property type="protein sequence ID" value="GMT08345.1"/>
    <property type="molecule type" value="Genomic_DNA"/>
</dbReference>
<evidence type="ECO:0000313" key="1">
    <source>
        <dbReference type="EMBL" id="GMS86334.1"/>
    </source>
</evidence>
<evidence type="ECO:0000313" key="3">
    <source>
        <dbReference type="Proteomes" id="UP001432027"/>
    </source>
</evidence>
<dbReference type="AlphaFoldDB" id="A0AAV5T1B9"/>
<dbReference type="EMBL" id="BTSX01000002">
    <property type="protein sequence ID" value="GMS86334.1"/>
    <property type="molecule type" value="Genomic_DNA"/>
</dbReference>
<dbReference type="Proteomes" id="UP001432027">
    <property type="component" value="Unassembled WGS sequence"/>
</dbReference>
<accession>A0AAV5T1B9</accession>
<gene>
    <name evidence="2" type="ORF">PENTCL1PPCAC_30519</name>
    <name evidence="1" type="ORF">PENTCL1PPCAC_8509</name>
</gene>
<keyword evidence="3" id="KW-1185">Reference proteome</keyword>
<name>A0AAV5T1B9_9BILA</name>
<protein>
    <submittedName>
        <fullName evidence="1">Uncharacterized protein</fullName>
    </submittedName>
</protein>
<organism evidence="1 3">
    <name type="scientific">Pristionchus entomophagus</name>
    <dbReference type="NCBI Taxonomy" id="358040"/>
    <lineage>
        <taxon>Eukaryota</taxon>
        <taxon>Metazoa</taxon>
        <taxon>Ecdysozoa</taxon>
        <taxon>Nematoda</taxon>
        <taxon>Chromadorea</taxon>
        <taxon>Rhabditida</taxon>
        <taxon>Rhabditina</taxon>
        <taxon>Diplogasteromorpha</taxon>
        <taxon>Diplogasteroidea</taxon>
        <taxon>Neodiplogasteridae</taxon>
        <taxon>Pristionchus</taxon>
    </lineage>
</organism>
<reference evidence="1" key="1">
    <citation type="submission" date="2023-10" db="EMBL/GenBank/DDBJ databases">
        <title>Genome assembly of Pristionchus species.</title>
        <authorList>
            <person name="Yoshida K."/>
            <person name="Sommer R.J."/>
        </authorList>
    </citation>
    <scope>NUCLEOTIDE SEQUENCE</scope>
    <source>
        <strain evidence="1">RS0144</strain>
    </source>
</reference>
<evidence type="ECO:0000313" key="2">
    <source>
        <dbReference type="EMBL" id="GMT08345.1"/>
    </source>
</evidence>